<dbReference type="EMBL" id="JAVDVQ010000001">
    <property type="protein sequence ID" value="MDR7081064.1"/>
    <property type="molecule type" value="Genomic_DNA"/>
</dbReference>
<accession>A0ABU1U7A9</accession>
<gene>
    <name evidence="1" type="ORF">J2X01_000333</name>
</gene>
<dbReference type="RefSeq" id="WP_310049953.1">
    <property type="nucleotide sequence ID" value="NZ_JAVDVQ010000001.1"/>
</dbReference>
<comment type="caution">
    <text evidence="1">The sequence shown here is derived from an EMBL/GenBank/DDBJ whole genome shotgun (WGS) entry which is preliminary data.</text>
</comment>
<proteinExistence type="predicted"/>
<name>A0ABU1U7A9_9MICC</name>
<evidence type="ECO:0000313" key="1">
    <source>
        <dbReference type="EMBL" id="MDR7081064.1"/>
    </source>
</evidence>
<dbReference type="Gene3D" id="3.20.20.80">
    <property type="entry name" value="Glycosidases"/>
    <property type="match status" value="1"/>
</dbReference>
<sequence length="63" mass="6847">MVIGLASGRLVIGPVASRVEWNGKFRDVARDFWRGTPGLTAELANRLTGSADLYQDDGRQPST</sequence>
<protein>
    <submittedName>
        <fullName evidence="1">Pullulanase/glycogen debranching enzyme</fullName>
    </submittedName>
</protein>
<reference evidence="1 2" key="1">
    <citation type="submission" date="2023-07" db="EMBL/GenBank/DDBJ databases">
        <title>Sorghum-associated microbial communities from plants grown in Nebraska, USA.</title>
        <authorList>
            <person name="Schachtman D."/>
        </authorList>
    </citation>
    <scope>NUCLEOTIDE SEQUENCE [LARGE SCALE GENOMIC DNA]</scope>
    <source>
        <strain evidence="1 2">BE167</strain>
    </source>
</reference>
<dbReference type="Proteomes" id="UP001252243">
    <property type="component" value="Unassembled WGS sequence"/>
</dbReference>
<evidence type="ECO:0000313" key="2">
    <source>
        <dbReference type="Proteomes" id="UP001252243"/>
    </source>
</evidence>
<organism evidence="1 2">
    <name type="scientific">Arthrobacter ginsengisoli</name>
    <dbReference type="NCBI Taxonomy" id="1356565"/>
    <lineage>
        <taxon>Bacteria</taxon>
        <taxon>Bacillati</taxon>
        <taxon>Actinomycetota</taxon>
        <taxon>Actinomycetes</taxon>
        <taxon>Micrococcales</taxon>
        <taxon>Micrococcaceae</taxon>
        <taxon>Arthrobacter</taxon>
    </lineage>
</organism>
<keyword evidence="2" id="KW-1185">Reference proteome</keyword>